<dbReference type="PANTHER" id="PTHR24178:SF41">
    <property type="entry name" value="ANKYRIN-2 ISOFORM X1"/>
    <property type="match status" value="1"/>
</dbReference>
<evidence type="ECO:0000313" key="5">
    <source>
        <dbReference type="EnsemblMetazoa" id="HelroP144489"/>
    </source>
</evidence>
<protein>
    <submittedName>
        <fullName evidence="4 5">Uncharacterized protein</fullName>
    </submittedName>
</protein>
<dbReference type="PANTHER" id="PTHR24178">
    <property type="entry name" value="MOLTING PROTEIN MLT-4"/>
    <property type="match status" value="1"/>
</dbReference>
<keyword evidence="6" id="KW-1185">Reference proteome</keyword>
<dbReference type="InParanoid" id="T1EJF2"/>
<organism evidence="5 6">
    <name type="scientific">Helobdella robusta</name>
    <name type="common">Californian leech</name>
    <dbReference type="NCBI Taxonomy" id="6412"/>
    <lineage>
        <taxon>Eukaryota</taxon>
        <taxon>Metazoa</taxon>
        <taxon>Spiralia</taxon>
        <taxon>Lophotrochozoa</taxon>
        <taxon>Annelida</taxon>
        <taxon>Clitellata</taxon>
        <taxon>Hirudinea</taxon>
        <taxon>Rhynchobdellida</taxon>
        <taxon>Glossiphoniidae</taxon>
        <taxon>Helobdella</taxon>
    </lineage>
</organism>
<feature type="repeat" description="ANK" evidence="3">
    <location>
        <begin position="1"/>
        <end position="33"/>
    </location>
</feature>
<dbReference type="Proteomes" id="UP000015101">
    <property type="component" value="Unassembled WGS sequence"/>
</dbReference>
<evidence type="ECO:0000313" key="6">
    <source>
        <dbReference type="Proteomes" id="UP000015101"/>
    </source>
</evidence>
<dbReference type="EMBL" id="KB095858">
    <property type="protein sequence ID" value="ESO10623.1"/>
    <property type="molecule type" value="Genomic_DNA"/>
</dbReference>
<dbReference type="Gene3D" id="1.25.40.20">
    <property type="entry name" value="Ankyrin repeat-containing domain"/>
    <property type="match status" value="2"/>
</dbReference>
<dbReference type="PRINTS" id="PR01415">
    <property type="entry name" value="ANKYRIN"/>
</dbReference>
<dbReference type="SMART" id="SM00248">
    <property type="entry name" value="ANK"/>
    <property type="match status" value="5"/>
</dbReference>
<dbReference type="OrthoDB" id="6143579at2759"/>
<feature type="repeat" description="ANK" evidence="3">
    <location>
        <begin position="105"/>
        <end position="127"/>
    </location>
</feature>
<gene>
    <name evidence="5" type="primary">20196702</name>
    <name evidence="4" type="ORF">HELRODRAFT_144489</name>
</gene>
<dbReference type="KEGG" id="hro:HELRODRAFT_144489"/>
<dbReference type="InterPro" id="IPR036770">
    <property type="entry name" value="Ankyrin_rpt-contain_sf"/>
</dbReference>
<dbReference type="RefSeq" id="XP_009010892.1">
    <property type="nucleotide sequence ID" value="XM_009012644.1"/>
</dbReference>
<dbReference type="CTD" id="20196702"/>
<evidence type="ECO:0000313" key="4">
    <source>
        <dbReference type="EMBL" id="ESO10623.1"/>
    </source>
</evidence>
<dbReference type="PROSITE" id="PS50297">
    <property type="entry name" value="ANK_REP_REGION"/>
    <property type="match status" value="4"/>
</dbReference>
<keyword evidence="2 3" id="KW-0040">ANK repeat</keyword>
<keyword evidence="1" id="KW-0677">Repeat</keyword>
<reference evidence="6" key="1">
    <citation type="submission" date="2012-12" db="EMBL/GenBank/DDBJ databases">
        <authorList>
            <person name="Hellsten U."/>
            <person name="Grimwood J."/>
            <person name="Chapman J.A."/>
            <person name="Shapiro H."/>
            <person name="Aerts A."/>
            <person name="Otillar R.P."/>
            <person name="Terry A.Y."/>
            <person name="Boore J.L."/>
            <person name="Simakov O."/>
            <person name="Marletaz F."/>
            <person name="Cho S.-J."/>
            <person name="Edsinger-Gonzales E."/>
            <person name="Havlak P."/>
            <person name="Kuo D.-H."/>
            <person name="Larsson T."/>
            <person name="Lv J."/>
            <person name="Arendt D."/>
            <person name="Savage R."/>
            <person name="Osoegawa K."/>
            <person name="de Jong P."/>
            <person name="Lindberg D.R."/>
            <person name="Seaver E.C."/>
            <person name="Weisblat D.A."/>
            <person name="Putnam N.H."/>
            <person name="Grigoriev I.V."/>
            <person name="Rokhsar D.S."/>
        </authorList>
    </citation>
    <scope>NUCLEOTIDE SEQUENCE</scope>
</reference>
<dbReference type="GeneID" id="20196702"/>
<dbReference type="InterPro" id="IPR002110">
    <property type="entry name" value="Ankyrin_rpt"/>
</dbReference>
<sequence>ERDSAMHLAVRKGNMESFQVLMEKNARIELENNLVQNVLHTAVSSTTSNPEIVEKLVEKMKQTCSPFLNSQDIDGNTALHLAGKYSKADLVQLLSDLDPEIENQDGETPLHVAVRYGTIREVEAILETFYSSKRTNIDHKDELGRSALFTSAENGDVEMFELLLSHGANMTLRNNVG</sequence>
<dbReference type="STRING" id="6412.T1EJF2"/>
<dbReference type="EnsemblMetazoa" id="HelroT144489">
    <property type="protein sequence ID" value="HelroP144489"/>
    <property type="gene ID" value="HelroG144489"/>
</dbReference>
<dbReference type="PROSITE" id="PS50088">
    <property type="entry name" value="ANK_REPEAT"/>
    <property type="match status" value="4"/>
</dbReference>
<proteinExistence type="predicted"/>
<dbReference type="eggNOG" id="KOG0504">
    <property type="taxonomic scope" value="Eukaryota"/>
</dbReference>
<evidence type="ECO:0000256" key="1">
    <source>
        <dbReference type="ARBA" id="ARBA00022737"/>
    </source>
</evidence>
<feature type="repeat" description="ANK" evidence="3">
    <location>
        <begin position="143"/>
        <end position="175"/>
    </location>
</feature>
<reference evidence="4 6" key="2">
    <citation type="journal article" date="2013" name="Nature">
        <title>Insights into bilaterian evolution from three spiralian genomes.</title>
        <authorList>
            <person name="Simakov O."/>
            <person name="Marletaz F."/>
            <person name="Cho S.J."/>
            <person name="Edsinger-Gonzales E."/>
            <person name="Havlak P."/>
            <person name="Hellsten U."/>
            <person name="Kuo D.H."/>
            <person name="Larsson T."/>
            <person name="Lv J."/>
            <person name="Arendt D."/>
            <person name="Savage R."/>
            <person name="Osoegawa K."/>
            <person name="de Jong P."/>
            <person name="Grimwood J."/>
            <person name="Chapman J.A."/>
            <person name="Shapiro H."/>
            <person name="Aerts A."/>
            <person name="Otillar R.P."/>
            <person name="Terry A.Y."/>
            <person name="Boore J.L."/>
            <person name="Grigoriev I.V."/>
            <person name="Lindberg D.R."/>
            <person name="Seaver E.C."/>
            <person name="Weisblat D.A."/>
            <person name="Putnam N.H."/>
            <person name="Rokhsar D.S."/>
        </authorList>
    </citation>
    <scope>NUCLEOTIDE SEQUENCE</scope>
</reference>
<evidence type="ECO:0000256" key="3">
    <source>
        <dbReference type="PROSITE-ProRule" id="PRU00023"/>
    </source>
</evidence>
<evidence type="ECO:0000256" key="2">
    <source>
        <dbReference type="ARBA" id="ARBA00023043"/>
    </source>
</evidence>
<reference evidence="5" key="3">
    <citation type="submission" date="2015-06" db="UniProtKB">
        <authorList>
            <consortium name="EnsemblMetazoa"/>
        </authorList>
    </citation>
    <scope>IDENTIFICATION</scope>
</reference>
<feature type="repeat" description="ANK" evidence="3">
    <location>
        <begin position="74"/>
        <end position="106"/>
    </location>
</feature>
<accession>T1EJF2</accession>
<dbReference type="EMBL" id="AMQM01002680">
    <property type="status" value="NOT_ANNOTATED_CDS"/>
    <property type="molecule type" value="Genomic_DNA"/>
</dbReference>
<dbReference type="HOGENOM" id="CLU_1521526_0_0_1"/>
<dbReference type="Pfam" id="PF12796">
    <property type="entry name" value="Ank_2"/>
    <property type="match status" value="1"/>
</dbReference>
<dbReference type="AlphaFoldDB" id="T1EJF2"/>
<name>T1EJF2_HELRO</name>
<dbReference type="SUPFAM" id="SSF48403">
    <property type="entry name" value="Ankyrin repeat"/>
    <property type="match status" value="1"/>
</dbReference>